<dbReference type="STRING" id="436010.A0A167UW28"/>
<feature type="region of interest" description="Disordered" evidence="1">
    <location>
        <begin position="1"/>
        <end position="51"/>
    </location>
</feature>
<accession>A0A167UW28</accession>
<feature type="compositionally biased region" description="Basic and acidic residues" evidence="1">
    <location>
        <begin position="473"/>
        <end position="482"/>
    </location>
</feature>
<feature type="region of interest" description="Disordered" evidence="1">
    <location>
        <begin position="438"/>
        <end position="507"/>
    </location>
</feature>
<evidence type="ECO:0000256" key="1">
    <source>
        <dbReference type="SAM" id="MobiDB-lite"/>
    </source>
</evidence>
<feature type="compositionally biased region" description="Low complexity" evidence="1">
    <location>
        <begin position="1"/>
        <end position="12"/>
    </location>
</feature>
<sequence>MASMHPGNFFNPPVGPFTELLQDAAPDSQMDNTCRSLGPAEDDNNPPPDGYESWDSFFETNLELHAFLGDAPYNQDAAVDLHNLPSTGIQDALANANYTLSAQDDAEEENHMRTHSVMNPEPLVGNLRRCPTPTDAQKEANKATSTRNKAAKKRIEADVIAISGVRLKEDKALALKHGVGVDREAFGAAPDDESQVRKPNVGNGLVKSAFQAINEHRPVGSKAKLAEVRKLMKGDPSWDSNLLSEAEKEEIHQEVIESREYKAFAARPNERSAAKTCAELLKVIETKVKTMNLKCKILGMSIFTRSSLDSSIRPALMASPEAYDFFMDVLKLDLTDLLLMFEQWVCARKPVRFMQKTLTVRKKIQMSYANVVVDINQKLKIKLIGWPTNLPFQNPYRFGSLDDLRRIVHAYKTGELYWVHLTPAEIKTMKANWQTKEKKATCSDTGGKHQSVKGKAAVKKSATTAKKAHKRKTSIDENEPNKCTRSGDSVYKSKAVIGSETDEESDE</sequence>
<proteinExistence type="predicted"/>
<dbReference type="AlphaFoldDB" id="A0A167UW28"/>
<dbReference type="EMBL" id="KV417931">
    <property type="protein sequence ID" value="KZP04362.1"/>
    <property type="molecule type" value="Genomic_DNA"/>
</dbReference>
<gene>
    <name evidence="2" type="ORF">FIBSPDRAFT_968207</name>
</gene>
<reference evidence="2" key="1">
    <citation type="journal article" date="2016" name="Mol. Biol. Evol.">
        <title>Comparative Genomics of Early-Diverging Mushroom-Forming Fungi Provides Insights into the Origins of Lignocellulose Decay Capabilities.</title>
        <authorList>
            <person name="Nagy L.G."/>
            <person name="Riley R."/>
            <person name="Tritt A."/>
            <person name="Adam C."/>
            <person name="Daum C."/>
            <person name="Floudas D."/>
            <person name="Sun H."/>
            <person name="Yadav J.S."/>
            <person name="Pangilinan J."/>
            <person name="Larsson K.H."/>
            <person name="Matsuura K."/>
            <person name="Barry K."/>
            <person name="Labutti K."/>
            <person name="Kuo R."/>
            <person name="Ohm R.A."/>
            <person name="Bhattacharya S.S."/>
            <person name="Shirouzu T."/>
            <person name="Yoshinaga Y."/>
            <person name="Martin F.M."/>
            <person name="Grigoriev I.V."/>
            <person name="Hibbett D.S."/>
        </authorList>
    </citation>
    <scope>NUCLEOTIDE SEQUENCE [LARGE SCALE GENOMIC DNA]</scope>
    <source>
        <strain evidence="2">CBS 109695</strain>
    </source>
</reference>
<name>A0A167UW28_9AGAM</name>
<evidence type="ECO:0000313" key="2">
    <source>
        <dbReference type="EMBL" id="KZP04362.1"/>
    </source>
</evidence>
<dbReference type="OrthoDB" id="3223825at2759"/>
<organism evidence="2">
    <name type="scientific">Athelia psychrophila</name>
    <dbReference type="NCBI Taxonomy" id="1759441"/>
    <lineage>
        <taxon>Eukaryota</taxon>
        <taxon>Fungi</taxon>
        <taxon>Dikarya</taxon>
        <taxon>Basidiomycota</taxon>
        <taxon>Agaricomycotina</taxon>
        <taxon>Agaricomycetes</taxon>
        <taxon>Agaricomycetidae</taxon>
        <taxon>Atheliales</taxon>
        <taxon>Atheliaceae</taxon>
        <taxon>Athelia</taxon>
    </lineage>
</organism>
<protein>
    <submittedName>
        <fullName evidence="2">Uncharacterized protein</fullName>
    </submittedName>
</protein>